<dbReference type="AlphaFoldDB" id="A0A9N7UXD8"/>
<dbReference type="Gene3D" id="3.30.40.10">
    <property type="entry name" value="Zinc/RING finger domain, C3HC4 (zinc finger)"/>
    <property type="match status" value="2"/>
</dbReference>
<accession>A0A9N7UXD8</accession>
<feature type="domain" description="RING-type" evidence="5">
    <location>
        <begin position="49"/>
        <end position="85"/>
    </location>
</feature>
<dbReference type="InterPro" id="IPR001841">
    <property type="entry name" value="Znf_RING"/>
</dbReference>
<dbReference type="GO" id="GO:0061630">
    <property type="term" value="F:ubiquitin protein ligase activity"/>
    <property type="evidence" value="ECO:0007669"/>
    <property type="project" value="InterPro"/>
</dbReference>
<evidence type="ECO:0000259" key="5">
    <source>
        <dbReference type="SMART" id="SM00184"/>
    </source>
</evidence>
<organism evidence="6 7">
    <name type="scientific">Pleuronectes platessa</name>
    <name type="common">European plaice</name>
    <dbReference type="NCBI Taxonomy" id="8262"/>
    <lineage>
        <taxon>Eukaryota</taxon>
        <taxon>Metazoa</taxon>
        <taxon>Chordata</taxon>
        <taxon>Craniata</taxon>
        <taxon>Vertebrata</taxon>
        <taxon>Euteleostomi</taxon>
        <taxon>Actinopterygii</taxon>
        <taxon>Neopterygii</taxon>
        <taxon>Teleostei</taxon>
        <taxon>Neoteleostei</taxon>
        <taxon>Acanthomorphata</taxon>
        <taxon>Carangaria</taxon>
        <taxon>Pleuronectiformes</taxon>
        <taxon>Pleuronectoidei</taxon>
        <taxon>Pleuronectidae</taxon>
        <taxon>Pleuronectes</taxon>
    </lineage>
</organism>
<keyword evidence="2" id="KW-0863">Zinc-finger</keyword>
<dbReference type="Proteomes" id="UP001153269">
    <property type="component" value="Unassembled WGS sequence"/>
</dbReference>
<dbReference type="Pfam" id="PF13445">
    <property type="entry name" value="zf-RING_UBOX"/>
    <property type="match status" value="2"/>
</dbReference>
<name>A0A9N7UXD8_PLEPL</name>
<evidence type="ECO:0000313" key="7">
    <source>
        <dbReference type="Proteomes" id="UP001153269"/>
    </source>
</evidence>
<dbReference type="GO" id="GO:0006397">
    <property type="term" value="P:mRNA processing"/>
    <property type="evidence" value="ECO:0007669"/>
    <property type="project" value="InterPro"/>
</dbReference>
<feature type="domain" description="RING-type" evidence="5">
    <location>
        <begin position="134"/>
        <end position="170"/>
    </location>
</feature>
<evidence type="ECO:0000256" key="1">
    <source>
        <dbReference type="ARBA" id="ARBA00022723"/>
    </source>
</evidence>
<sequence length="313" mass="35225">MLTISGEYAVPAIDAEAYTQGKKEHPPFVPHDQSSSEDDSGPIPQEFMCPICNDVMTNAVVIPCCGYSYCDLCIRMALMYPCKHAGVSPDTLIPNNLLRQRVNNYKNANASEDAPDDQSSPEDDSGPIPQELMCPICNDLMTDAVVIPCCGYSYCELCIRMALLHPCQHAGVSPDTLIPNNLLRQVSGWPYCSHANIKMFHLTLSFPITFFNSLWISTRMQHQTPNSYVSRPNRQRCLRLASRSGIRIRNLLWNEAQKVTQELDHMVTIYHTCTRPHHSLTLIPTPLALYLLLQPVIRPSQFMPLDHRVSTLP</sequence>
<dbReference type="InterPro" id="IPR033489">
    <property type="entry name" value="RBBP6"/>
</dbReference>
<dbReference type="GO" id="GO:0016567">
    <property type="term" value="P:protein ubiquitination"/>
    <property type="evidence" value="ECO:0007669"/>
    <property type="project" value="InterPro"/>
</dbReference>
<dbReference type="SUPFAM" id="SSF57850">
    <property type="entry name" value="RING/U-box"/>
    <property type="match status" value="2"/>
</dbReference>
<evidence type="ECO:0000313" key="6">
    <source>
        <dbReference type="EMBL" id="CAB1438794.1"/>
    </source>
</evidence>
<evidence type="ECO:0000256" key="3">
    <source>
        <dbReference type="ARBA" id="ARBA00022833"/>
    </source>
</evidence>
<dbReference type="PANTHER" id="PTHR15439:SF0">
    <property type="entry name" value="CELL DIVISION CYCLE AND APOPTOSIS REGULATOR PROTEIN 1-RELATED"/>
    <property type="match status" value="1"/>
</dbReference>
<comment type="caution">
    <text evidence="6">The sequence shown here is derived from an EMBL/GenBank/DDBJ whole genome shotgun (WGS) entry which is preliminary data.</text>
</comment>
<evidence type="ECO:0000256" key="2">
    <source>
        <dbReference type="ARBA" id="ARBA00022771"/>
    </source>
</evidence>
<gene>
    <name evidence="6" type="ORF">PLEPLA_LOCUS26667</name>
</gene>
<dbReference type="PANTHER" id="PTHR15439">
    <property type="entry name" value="RETINOBLASTOMA-BINDING PROTEIN 6"/>
    <property type="match status" value="1"/>
</dbReference>
<dbReference type="InterPro" id="IPR027370">
    <property type="entry name" value="Znf-RING_euk"/>
</dbReference>
<evidence type="ECO:0000256" key="4">
    <source>
        <dbReference type="SAM" id="MobiDB-lite"/>
    </source>
</evidence>
<dbReference type="GO" id="GO:0005634">
    <property type="term" value="C:nucleus"/>
    <property type="evidence" value="ECO:0007669"/>
    <property type="project" value="TreeGrafter"/>
</dbReference>
<dbReference type="InterPro" id="IPR013083">
    <property type="entry name" value="Znf_RING/FYVE/PHD"/>
</dbReference>
<dbReference type="GO" id="GO:0006511">
    <property type="term" value="P:ubiquitin-dependent protein catabolic process"/>
    <property type="evidence" value="ECO:0007669"/>
    <property type="project" value="TreeGrafter"/>
</dbReference>
<proteinExistence type="predicted"/>
<keyword evidence="3" id="KW-0862">Zinc</keyword>
<keyword evidence="7" id="KW-1185">Reference proteome</keyword>
<protein>
    <recommendedName>
        <fullName evidence="5">RING-type domain-containing protein</fullName>
    </recommendedName>
</protein>
<reference evidence="6" key="1">
    <citation type="submission" date="2020-03" db="EMBL/GenBank/DDBJ databases">
        <authorList>
            <person name="Weist P."/>
        </authorList>
    </citation>
    <scope>NUCLEOTIDE SEQUENCE</scope>
</reference>
<keyword evidence="1" id="KW-0479">Metal-binding</keyword>
<dbReference type="GO" id="GO:0008270">
    <property type="term" value="F:zinc ion binding"/>
    <property type="evidence" value="ECO:0007669"/>
    <property type="project" value="UniProtKB-KW"/>
</dbReference>
<dbReference type="EMBL" id="CADEAL010002205">
    <property type="protein sequence ID" value="CAB1438794.1"/>
    <property type="molecule type" value="Genomic_DNA"/>
</dbReference>
<feature type="region of interest" description="Disordered" evidence="4">
    <location>
        <begin position="22"/>
        <end position="41"/>
    </location>
</feature>
<dbReference type="CDD" id="cd16620">
    <property type="entry name" value="vRING-HC-C4C4_RBBP6"/>
    <property type="match status" value="2"/>
</dbReference>
<dbReference type="SMART" id="SM00184">
    <property type="entry name" value="RING"/>
    <property type="match status" value="2"/>
</dbReference>